<sequence length="662" mass="73362">MAFALLLSFMGLCAAHAGSPVAKVVSLLEEMETSIVQESEAEDAKIAKFSNMCERRSADLQYQIKTAKTEIEELSARISKADSKMEAMTTSIQETQESIAKDEEELKSATEVRTKETGDFKTAQQELLDVSATLERAMSVFEKEETSGKSLQVKNAPSLLEAIQLMMDASMIGHQDANKLTALLQDQEEKPEPAAYKSKSGGITEMLEDMMDKSRDELNELRKKETEAKHSFEMLTQSLQDQISFSQQALEKSQKVQAEQSRIKAEASKELEETKVSLAQDEKTLADFKLDCKSEVADYEEGAKSRGLELEALKSAKATLKESSGLSFLQEKSSVRHSQGSKHVEVVRMVRSLGQQLQDHQLVLLSRRMDSMLREGQSADIFAKIKTMITDMITTMQENLQAEATKKAYCDAEMGKANDKKEAKEADLESVASKIDAAASKSATLKKQVQSISSELSVLAETQTNMTKLRQEAKALFEKNEPETVKGMEGVKTALRTLREFYKSSGVQVTSGERKGAAGGVIGRLEEVEADMAMSLTQMRSAEKTAASNFDKDMQDMKLEKVQKEKDISFKTSEAMRLDGELAELSNDQESHQTEMSALQDFIKGLEAECLVTPESFAEKQAKKQQEIDGLKDALEALQETPAALIQRRSRALRGQKSLTTE</sequence>
<organism evidence="3 4">
    <name type="scientific">Durusdinium trenchii</name>
    <dbReference type="NCBI Taxonomy" id="1381693"/>
    <lineage>
        <taxon>Eukaryota</taxon>
        <taxon>Sar</taxon>
        <taxon>Alveolata</taxon>
        <taxon>Dinophyceae</taxon>
        <taxon>Suessiales</taxon>
        <taxon>Symbiodiniaceae</taxon>
        <taxon>Durusdinium</taxon>
    </lineage>
</organism>
<name>A0ABP0N721_9DINO</name>
<evidence type="ECO:0000256" key="2">
    <source>
        <dbReference type="SAM" id="SignalP"/>
    </source>
</evidence>
<evidence type="ECO:0000313" key="4">
    <source>
        <dbReference type="Proteomes" id="UP001642464"/>
    </source>
</evidence>
<keyword evidence="4" id="KW-1185">Reference proteome</keyword>
<accession>A0ABP0N721</accession>
<protein>
    <submittedName>
        <fullName evidence="3">Laminin subunit alpha-2 (Laminin M chain) (Laminin-12 subunit alpha) (Laminin-2 subunit alpha) (Laminin-4 subunit alpha) (Merosin heavy chain)</fullName>
    </submittedName>
</protein>
<feature type="coiled-coil region" evidence="1">
    <location>
        <begin position="204"/>
        <end position="231"/>
    </location>
</feature>
<evidence type="ECO:0000313" key="3">
    <source>
        <dbReference type="EMBL" id="CAK9059444.1"/>
    </source>
</evidence>
<reference evidence="3 4" key="1">
    <citation type="submission" date="2024-02" db="EMBL/GenBank/DDBJ databases">
        <authorList>
            <person name="Chen Y."/>
            <person name="Shah S."/>
            <person name="Dougan E. K."/>
            <person name="Thang M."/>
            <person name="Chan C."/>
        </authorList>
    </citation>
    <scope>NUCLEOTIDE SEQUENCE [LARGE SCALE GENOMIC DNA]</scope>
</reference>
<gene>
    <name evidence="3" type="ORF">SCF082_LOCUS31495</name>
</gene>
<comment type="caution">
    <text evidence="3">The sequence shown here is derived from an EMBL/GenBank/DDBJ whole genome shotgun (WGS) entry which is preliminary data.</text>
</comment>
<feature type="coiled-coil region" evidence="1">
    <location>
        <begin position="57"/>
        <end position="112"/>
    </location>
</feature>
<evidence type="ECO:0000256" key="1">
    <source>
        <dbReference type="SAM" id="Coils"/>
    </source>
</evidence>
<keyword evidence="1" id="KW-0175">Coiled coil</keyword>
<dbReference type="Proteomes" id="UP001642464">
    <property type="component" value="Unassembled WGS sequence"/>
</dbReference>
<dbReference type="EMBL" id="CAXAMM010026669">
    <property type="protein sequence ID" value="CAK9059444.1"/>
    <property type="molecule type" value="Genomic_DNA"/>
</dbReference>
<keyword evidence="2" id="KW-0732">Signal</keyword>
<feature type="signal peptide" evidence="2">
    <location>
        <begin position="1"/>
        <end position="17"/>
    </location>
</feature>
<feature type="chain" id="PRO_5045356057" evidence="2">
    <location>
        <begin position="18"/>
        <end position="662"/>
    </location>
</feature>
<proteinExistence type="predicted"/>